<proteinExistence type="predicted"/>
<sequence>MISTLCLCRVLFFLVMYFFEGGCSDNDWAIAYSYCFLLVLSYYGHVILSFVS</sequence>
<name>A0AB39AF08_9GAMC</name>
<reference evidence="2" key="1">
    <citation type="submission" date="2024-05" db="EMBL/GenBank/DDBJ databases">
        <title>Avian Migration-Mediated Cross-Species Transmission and Recombination Shaping the Diversity of Gammacoronaviruses and Deltacoronaviruses.</title>
        <authorList>
            <person name="Han Y."/>
            <person name="Xu P."/>
            <person name="Xu Y."/>
            <person name="Wang Y."/>
            <person name="Hu J."/>
            <person name="Ma M."/>
            <person name="Li Z."/>
            <person name="Bo S."/>
            <person name="Zhao C."/>
            <person name="Ji L."/>
            <person name="Yuan Y."/>
            <person name="Zhao W."/>
            <person name="Wang J."/>
            <person name="Jin Q."/>
            <person name="Wu Z."/>
            <person name="He G."/>
        </authorList>
    </citation>
    <scope>NUCLEOTIDE SEQUENCE</scope>
    <source>
        <strain evidence="2">AvNp-GammaCoV/SH22-SH223</strain>
        <strain evidence="3">AvNp-GammaCoV/SH22-SH225</strain>
        <strain evidence="4">AvNp-GammaCoV/SH22-SH227</strain>
        <strain evidence="6">AvNp-GammaCoV/SH22-SH228</strain>
        <strain evidence="5">AvNp-GammaCoV/SH22-SH231</strain>
    </source>
</reference>
<keyword evidence="1" id="KW-0472">Membrane</keyword>
<evidence type="ECO:0000313" key="2">
    <source>
        <dbReference type="EMBL" id="XDG24248.1"/>
    </source>
</evidence>
<protein>
    <submittedName>
        <fullName evidence="2">Uncharacterized protein</fullName>
    </submittedName>
</protein>
<dbReference type="EMBL" id="PP845454">
    <property type="protein sequence ID" value="XDG24303.1"/>
    <property type="molecule type" value="Genomic_RNA"/>
</dbReference>
<dbReference type="EMBL" id="PP845451">
    <property type="protein sequence ID" value="XDG24270.1"/>
    <property type="molecule type" value="Genomic_RNA"/>
</dbReference>
<keyword evidence="1" id="KW-0812">Transmembrane</keyword>
<accession>A0AB39AF08</accession>
<evidence type="ECO:0000313" key="6">
    <source>
        <dbReference type="EMBL" id="XDG24303.1"/>
    </source>
</evidence>
<keyword evidence="1" id="KW-1133">Transmembrane helix</keyword>
<feature type="transmembrane region" description="Helical" evidence="1">
    <location>
        <begin position="31"/>
        <end position="51"/>
    </location>
</feature>
<dbReference type="EMBL" id="PP845449">
    <property type="protein sequence ID" value="XDG24248.1"/>
    <property type="molecule type" value="Genomic_RNA"/>
</dbReference>
<dbReference type="EMBL" id="PP845452">
    <property type="protein sequence ID" value="XDG24281.1"/>
    <property type="molecule type" value="Genomic_RNA"/>
</dbReference>
<evidence type="ECO:0000313" key="4">
    <source>
        <dbReference type="EMBL" id="XDG24270.1"/>
    </source>
</evidence>
<evidence type="ECO:0000313" key="3">
    <source>
        <dbReference type="EMBL" id="XDG24259.1"/>
    </source>
</evidence>
<organism evidence="2">
    <name type="scientific">Bird gammacoronavirus NumeniusCN24</name>
    <dbReference type="NCBI Taxonomy" id="3237968"/>
    <lineage>
        <taxon>Viruses</taxon>
        <taxon>Riboviria</taxon>
        <taxon>Orthornavirae</taxon>
        <taxon>Pisuviricota</taxon>
        <taxon>Pisoniviricetes</taxon>
        <taxon>Nidovirales</taxon>
        <taxon>Cornidovirineae</taxon>
        <taxon>Coronaviridae</taxon>
        <taxon>Orthocoronavirinae</taxon>
        <taxon>Gammacoronavirus</taxon>
    </lineage>
</organism>
<evidence type="ECO:0000313" key="5">
    <source>
        <dbReference type="EMBL" id="XDG24281.1"/>
    </source>
</evidence>
<evidence type="ECO:0000256" key="1">
    <source>
        <dbReference type="SAM" id="Phobius"/>
    </source>
</evidence>
<dbReference type="EMBL" id="PP845450">
    <property type="protein sequence ID" value="XDG24259.1"/>
    <property type="molecule type" value="Genomic_RNA"/>
</dbReference>